<dbReference type="RefSeq" id="WP_040373936.1">
    <property type="nucleotide sequence ID" value="NZ_CP068053.1"/>
</dbReference>
<accession>A0A974S1V8</accession>
<dbReference type="Pfam" id="PF05597">
    <property type="entry name" value="Phasin"/>
    <property type="match status" value="1"/>
</dbReference>
<feature type="coiled-coil region" evidence="1">
    <location>
        <begin position="38"/>
        <end position="95"/>
    </location>
</feature>
<dbReference type="Proteomes" id="UP000595254">
    <property type="component" value="Chromosome"/>
</dbReference>
<dbReference type="AlphaFoldDB" id="A0A974S1V8"/>
<organism evidence="2 3">
    <name type="scientific">Peribacillus psychrosaccharolyticus</name>
    <name type="common">Bacillus psychrosaccharolyticus</name>
    <dbReference type="NCBI Taxonomy" id="1407"/>
    <lineage>
        <taxon>Bacteria</taxon>
        <taxon>Bacillati</taxon>
        <taxon>Bacillota</taxon>
        <taxon>Bacilli</taxon>
        <taxon>Bacillales</taxon>
        <taxon>Bacillaceae</taxon>
        <taxon>Peribacillus</taxon>
    </lineage>
</organism>
<keyword evidence="3" id="KW-1185">Reference proteome</keyword>
<evidence type="ECO:0000256" key="1">
    <source>
        <dbReference type="SAM" id="Coils"/>
    </source>
</evidence>
<dbReference type="PANTHER" id="PTHR38664:SF1">
    <property type="entry name" value="SLR0058 PROTEIN"/>
    <property type="match status" value="1"/>
</dbReference>
<dbReference type="InterPro" id="IPR008769">
    <property type="entry name" value="PhaF_PhaI"/>
</dbReference>
<reference evidence="2 3" key="1">
    <citation type="submission" date="2021-01" db="EMBL/GenBank/DDBJ databases">
        <title>FDA dAtabase for Regulatory Grade micrObial Sequences (FDA-ARGOS): Supporting development and validation of Infectious Disease Dx tests.</title>
        <authorList>
            <person name="Nelson B."/>
            <person name="Plummer A."/>
            <person name="Tallon L."/>
            <person name="Sadzewicz L."/>
            <person name="Zhao X."/>
            <person name="Boylan J."/>
            <person name="Ott S."/>
            <person name="Bowen H."/>
            <person name="Vavikolanu K."/>
            <person name="Mehta A."/>
            <person name="Aluvathingal J."/>
            <person name="Nadendla S."/>
            <person name="Myers T."/>
            <person name="Yan Y."/>
            <person name="Sichtig H."/>
        </authorList>
    </citation>
    <scope>NUCLEOTIDE SEQUENCE [LARGE SCALE GENOMIC DNA]</scope>
    <source>
        <strain evidence="2 3">FDAARGOS_1161</strain>
    </source>
</reference>
<dbReference type="KEGG" id="ppsr:I6J18_08610"/>
<dbReference type="PANTHER" id="PTHR38664">
    <property type="entry name" value="SLR0058 PROTEIN"/>
    <property type="match status" value="1"/>
</dbReference>
<name>A0A974S1V8_PERPY</name>
<dbReference type="EMBL" id="CP068053">
    <property type="protein sequence ID" value="QQT01888.1"/>
    <property type="molecule type" value="Genomic_DNA"/>
</dbReference>
<evidence type="ECO:0000313" key="2">
    <source>
        <dbReference type="EMBL" id="QQT01888.1"/>
    </source>
</evidence>
<keyword evidence="1" id="KW-0175">Coiled coil</keyword>
<gene>
    <name evidence="2" type="ORF">I6J18_08610</name>
</gene>
<proteinExistence type="predicted"/>
<evidence type="ECO:0000313" key="3">
    <source>
        <dbReference type="Proteomes" id="UP000595254"/>
    </source>
</evidence>
<dbReference type="NCBIfam" id="NF047773">
    <property type="entry name" value="phas_rel_Lepto"/>
    <property type="match status" value="1"/>
</dbReference>
<sequence>MKNVLSQIFSLGVGAAVTTKEQMEKVFEDLVAKGELSRAESKEMMEQLTEKGSQAKRDLDHRVTLLVNKTLKELNLASQNEVDALKRRIELLEQRLH</sequence>
<protein>
    <submittedName>
        <fullName evidence="2">Phasin family protein</fullName>
    </submittedName>
</protein>